<dbReference type="Proteomes" id="UP000186594">
    <property type="component" value="Unassembled WGS sequence"/>
</dbReference>
<feature type="coiled-coil region" evidence="1">
    <location>
        <begin position="33"/>
        <end position="60"/>
    </location>
</feature>
<evidence type="ECO:0000313" key="3">
    <source>
        <dbReference type="Proteomes" id="UP000186594"/>
    </source>
</evidence>
<proteinExistence type="predicted"/>
<sequence>MPSIKKRIRQQLLKRKDPMWEFAEKNSGHSEGLVRARAQLSELVEREKVLQEELQILRTRKDEVFDRWKKIVA</sequence>
<protein>
    <submittedName>
        <fullName evidence="2">Uncharacterized protein</fullName>
    </submittedName>
</protein>
<comment type="caution">
    <text evidence="2">The sequence shown here is derived from an EMBL/GenBank/DDBJ whole genome shotgun (WGS) entry which is preliminary data.</text>
</comment>
<dbReference type="AlphaFoldDB" id="A0A1U7LU98"/>
<dbReference type="EMBL" id="LXFE01000235">
    <property type="protein sequence ID" value="OLL26153.1"/>
    <property type="molecule type" value="Genomic_DNA"/>
</dbReference>
<name>A0A1U7LU98_NEOID</name>
<reference evidence="2 3" key="1">
    <citation type="submission" date="2016-04" db="EMBL/GenBank/DDBJ databases">
        <title>Evolutionary innovation and constraint leading to complex multicellularity in the Ascomycota.</title>
        <authorList>
            <person name="Cisse O."/>
            <person name="Nguyen A."/>
            <person name="Hewitt D.A."/>
            <person name="Jedd G."/>
            <person name="Stajich J.E."/>
        </authorList>
    </citation>
    <scope>NUCLEOTIDE SEQUENCE [LARGE SCALE GENOMIC DNA]</scope>
    <source>
        <strain evidence="2 3">DAH-3</strain>
    </source>
</reference>
<evidence type="ECO:0000256" key="1">
    <source>
        <dbReference type="SAM" id="Coils"/>
    </source>
</evidence>
<keyword evidence="3" id="KW-1185">Reference proteome</keyword>
<gene>
    <name evidence="2" type="ORF">NEOLI_002113</name>
</gene>
<evidence type="ECO:0000313" key="2">
    <source>
        <dbReference type="EMBL" id="OLL26153.1"/>
    </source>
</evidence>
<organism evidence="2 3">
    <name type="scientific">Neolecta irregularis (strain DAH-3)</name>
    <dbReference type="NCBI Taxonomy" id="1198029"/>
    <lineage>
        <taxon>Eukaryota</taxon>
        <taxon>Fungi</taxon>
        <taxon>Dikarya</taxon>
        <taxon>Ascomycota</taxon>
        <taxon>Taphrinomycotina</taxon>
        <taxon>Neolectales</taxon>
        <taxon>Neolectaceae</taxon>
        <taxon>Neolecta</taxon>
    </lineage>
</organism>
<accession>A0A1U7LU98</accession>
<keyword evidence="1" id="KW-0175">Coiled coil</keyword>